<protein>
    <submittedName>
        <fullName evidence="1">S-formylglutathione hydrolase FrmB</fullName>
    </submittedName>
</protein>
<dbReference type="InterPro" id="IPR050583">
    <property type="entry name" value="Mycobacterial_A85_antigen"/>
</dbReference>
<dbReference type="PANTHER" id="PTHR48098">
    <property type="entry name" value="ENTEROCHELIN ESTERASE-RELATED"/>
    <property type="match status" value="1"/>
</dbReference>
<dbReference type="GO" id="GO:0016747">
    <property type="term" value="F:acyltransferase activity, transferring groups other than amino-acyl groups"/>
    <property type="evidence" value="ECO:0007669"/>
    <property type="project" value="TreeGrafter"/>
</dbReference>
<gene>
    <name evidence="1" type="ORF">SAMN05444695_101118</name>
</gene>
<dbReference type="EMBL" id="FNDN01000001">
    <property type="protein sequence ID" value="SDH08363.1"/>
    <property type="molecule type" value="Genomic_DNA"/>
</dbReference>
<dbReference type="OrthoDB" id="4366784at2"/>
<dbReference type="Pfam" id="PF00756">
    <property type="entry name" value="Esterase"/>
    <property type="match status" value="1"/>
</dbReference>
<organism evidence="1 2">
    <name type="scientific">Rhodococcus triatomae</name>
    <dbReference type="NCBI Taxonomy" id="300028"/>
    <lineage>
        <taxon>Bacteria</taxon>
        <taxon>Bacillati</taxon>
        <taxon>Actinomycetota</taxon>
        <taxon>Actinomycetes</taxon>
        <taxon>Mycobacteriales</taxon>
        <taxon>Nocardiaceae</taxon>
        <taxon>Rhodococcus</taxon>
    </lineage>
</organism>
<evidence type="ECO:0000313" key="2">
    <source>
        <dbReference type="Proteomes" id="UP000183263"/>
    </source>
</evidence>
<dbReference type="RefSeq" id="WP_072736708.1">
    <property type="nucleotide sequence ID" value="NZ_CP048813.1"/>
</dbReference>
<keyword evidence="2" id="KW-1185">Reference proteome</keyword>
<dbReference type="InterPro" id="IPR029058">
    <property type="entry name" value="AB_hydrolase_fold"/>
</dbReference>
<accession>A0A1G7ZI12</accession>
<dbReference type="SUPFAM" id="SSF53474">
    <property type="entry name" value="alpha/beta-Hydrolases"/>
    <property type="match status" value="1"/>
</dbReference>
<dbReference type="Proteomes" id="UP000183263">
    <property type="component" value="Unassembled WGS sequence"/>
</dbReference>
<dbReference type="GO" id="GO:0016787">
    <property type="term" value="F:hydrolase activity"/>
    <property type="evidence" value="ECO:0007669"/>
    <property type="project" value="UniProtKB-KW"/>
</dbReference>
<keyword evidence="1" id="KW-0378">Hydrolase</keyword>
<dbReference type="AlphaFoldDB" id="A0A1G7ZI12"/>
<proteinExistence type="predicted"/>
<reference evidence="1 2" key="1">
    <citation type="submission" date="2016-10" db="EMBL/GenBank/DDBJ databases">
        <authorList>
            <person name="de Groot N.N."/>
        </authorList>
    </citation>
    <scope>NUCLEOTIDE SEQUENCE [LARGE SCALE GENOMIC DNA]</scope>
    <source>
        <strain evidence="1 2">DSM 44892</strain>
    </source>
</reference>
<evidence type="ECO:0000313" key="1">
    <source>
        <dbReference type="EMBL" id="SDH08363.1"/>
    </source>
</evidence>
<dbReference type="InterPro" id="IPR000801">
    <property type="entry name" value="Esterase-like"/>
</dbReference>
<dbReference type="PANTHER" id="PTHR48098:SF1">
    <property type="entry name" value="DIACYLGLYCEROL ACYLTRANSFERASE_MYCOLYLTRANSFERASE AG85A"/>
    <property type="match status" value="1"/>
</dbReference>
<sequence length="320" mass="33580">MSKVIRRARVLVLGLVAVLAAGLTAVFAGGGVAQADSALVYVHSNAMNKTVPVKVLKAAGGGPAPTLYLLDGLRAPDNNNGWLIETDVEQFFADKRVNVVIPFGGGGSFYTDWQQPDPVLGVNKWETFLTKELPPVMADQFGSDGVNNAVAGLSMSGTSALNLAINNPDFYKAVGSFSGYPVVSSPGFAQGIQVSVAEMGGSASNMWGTWPLGDWTRNDPILNVGKLQGKGVYISSGSGAPSSDPTVNPASSSFDPVKFAQMVPLETAAGISSRMFVAAAQAAGVNPQVHITSQGTHWWTYWQDRLKEAWFGTFAPVLGA</sequence>
<dbReference type="Gene3D" id="3.40.50.1820">
    <property type="entry name" value="alpha/beta hydrolase"/>
    <property type="match status" value="1"/>
</dbReference>
<name>A0A1G7ZI12_9NOCA</name>